<gene>
    <name evidence="24" type="ORF">scyTo_0023860</name>
</gene>
<dbReference type="Gene3D" id="1.20.1250.20">
    <property type="entry name" value="MFS general substrate transporter like domains"/>
    <property type="match status" value="1"/>
</dbReference>
<dbReference type="PANTHER" id="PTHR23507:SF2">
    <property type="entry name" value="PROTON-COUPLED FOLATE TRANSPORTER"/>
    <property type="match status" value="1"/>
</dbReference>
<dbReference type="GO" id="GO:0010008">
    <property type="term" value="C:endosome membrane"/>
    <property type="evidence" value="ECO:0007669"/>
    <property type="project" value="UniProtKB-SubCell"/>
</dbReference>
<evidence type="ECO:0000256" key="20">
    <source>
        <dbReference type="ARBA" id="ARBA00042514"/>
    </source>
</evidence>
<evidence type="ECO:0000256" key="21">
    <source>
        <dbReference type="ARBA" id="ARBA00047769"/>
    </source>
</evidence>
<evidence type="ECO:0000256" key="11">
    <source>
        <dbReference type="ARBA" id="ARBA00022954"/>
    </source>
</evidence>
<dbReference type="STRING" id="75743.A0A401QBN1"/>
<accession>A0A401QBN1</accession>
<evidence type="ECO:0000256" key="3">
    <source>
        <dbReference type="ARBA" id="ARBA00004496"/>
    </source>
</evidence>
<dbReference type="GO" id="GO:0016323">
    <property type="term" value="C:basolateral plasma membrane"/>
    <property type="evidence" value="ECO:0007669"/>
    <property type="project" value="UniProtKB-SubCell"/>
</dbReference>
<evidence type="ECO:0000256" key="18">
    <source>
        <dbReference type="ARBA" id="ARBA00038227"/>
    </source>
</evidence>
<evidence type="ECO:0000256" key="9">
    <source>
        <dbReference type="ARBA" id="ARBA00022753"/>
    </source>
</evidence>
<comment type="catalytic activity">
    <reaction evidence="16">
        <text>(6S)-5-methyl-5,6,7,8-tetrahydrofolate(in) + H(+)(in) = (6S)-5-methyl-5,6,7,8-tetrahydrofolate(out) + H(+)(out)</text>
        <dbReference type="Rhea" id="RHEA:70167"/>
        <dbReference type="ChEBI" id="CHEBI:15378"/>
        <dbReference type="ChEBI" id="CHEBI:18608"/>
    </reaction>
</comment>
<evidence type="ECO:0000256" key="2">
    <source>
        <dbReference type="ARBA" id="ARBA00004424"/>
    </source>
</evidence>
<evidence type="ECO:0000256" key="5">
    <source>
        <dbReference type="ARBA" id="ARBA00022448"/>
    </source>
</evidence>
<keyword evidence="15" id="KW-0325">Glycoprotein</keyword>
<organism evidence="24 25">
    <name type="scientific">Scyliorhinus torazame</name>
    <name type="common">Cloudy catshark</name>
    <name type="synonym">Catulus torazame</name>
    <dbReference type="NCBI Taxonomy" id="75743"/>
    <lineage>
        <taxon>Eukaryota</taxon>
        <taxon>Metazoa</taxon>
        <taxon>Chordata</taxon>
        <taxon>Craniata</taxon>
        <taxon>Vertebrata</taxon>
        <taxon>Chondrichthyes</taxon>
        <taxon>Elasmobranchii</taxon>
        <taxon>Galeomorphii</taxon>
        <taxon>Galeoidea</taxon>
        <taxon>Carcharhiniformes</taxon>
        <taxon>Scyliorhinidae</taxon>
        <taxon>Scyliorhinus</taxon>
    </lineage>
</organism>
<keyword evidence="8 23" id="KW-0812">Transmembrane</keyword>
<evidence type="ECO:0000256" key="1">
    <source>
        <dbReference type="ARBA" id="ARBA00004337"/>
    </source>
</evidence>
<evidence type="ECO:0000256" key="22">
    <source>
        <dbReference type="ARBA" id="ARBA00047850"/>
    </source>
</evidence>
<dbReference type="GO" id="GO:0005542">
    <property type="term" value="F:folic acid binding"/>
    <property type="evidence" value="ECO:0007669"/>
    <property type="project" value="UniProtKB-KW"/>
</dbReference>
<comment type="catalytic activity">
    <reaction evidence="22">
        <text>methotrexate(in) + H(+)(in) = methotrexate(out) + H(+)(out)</text>
        <dbReference type="Rhea" id="RHEA:70163"/>
        <dbReference type="ChEBI" id="CHEBI:15378"/>
        <dbReference type="ChEBI" id="CHEBI:50681"/>
    </reaction>
</comment>
<feature type="transmembrane region" description="Helical" evidence="23">
    <location>
        <begin position="56"/>
        <end position="75"/>
    </location>
</feature>
<keyword evidence="25" id="KW-1185">Reference proteome</keyword>
<comment type="catalytic activity">
    <reaction evidence="17">
        <text>folate(in) + H(+)(in) = folate(out) + H(+)(out)</text>
        <dbReference type="Rhea" id="RHEA:70159"/>
        <dbReference type="ChEBI" id="CHEBI:15378"/>
        <dbReference type="ChEBI" id="CHEBI:62501"/>
    </reaction>
</comment>
<dbReference type="EMBL" id="BFAA01034898">
    <property type="protein sequence ID" value="GCB82766.1"/>
    <property type="molecule type" value="Genomic_DNA"/>
</dbReference>
<comment type="catalytic activity">
    <reaction evidence="21">
        <text>pemetrexed(in) + H(+)(in) = pemetrexed(out) + H(+)(out)</text>
        <dbReference type="Rhea" id="RHEA:70171"/>
        <dbReference type="ChEBI" id="CHEBI:15378"/>
        <dbReference type="ChEBI" id="CHEBI:63724"/>
    </reaction>
</comment>
<reference evidence="24 25" key="1">
    <citation type="journal article" date="2018" name="Nat. Ecol. Evol.">
        <title>Shark genomes provide insights into elasmobranch evolution and the origin of vertebrates.</title>
        <authorList>
            <person name="Hara Y"/>
            <person name="Yamaguchi K"/>
            <person name="Onimaru K"/>
            <person name="Kadota M"/>
            <person name="Koyanagi M"/>
            <person name="Keeley SD"/>
            <person name="Tatsumi K"/>
            <person name="Tanaka K"/>
            <person name="Motone F"/>
            <person name="Kageyama Y"/>
            <person name="Nozu R"/>
            <person name="Adachi N"/>
            <person name="Nishimura O"/>
            <person name="Nakagawa R"/>
            <person name="Tanegashima C"/>
            <person name="Kiyatake I"/>
            <person name="Matsumoto R"/>
            <person name="Murakumo K"/>
            <person name="Nishida K"/>
            <person name="Terakita A"/>
            <person name="Kuratani S"/>
            <person name="Sato K"/>
            <person name="Hyodo S Kuraku.S."/>
        </authorList>
    </citation>
    <scope>NUCLEOTIDE SEQUENCE [LARGE SCALE GENOMIC DNA]</scope>
</reference>
<keyword evidence="11" id="KW-0290">Folate-binding</keyword>
<dbReference type="SUPFAM" id="SSF103473">
    <property type="entry name" value="MFS general substrate transporter"/>
    <property type="match status" value="1"/>
</dbReference>
<comment type="subcellular location">
    <subcellularLocation>
        <location evidence="2">Apical cell membrane</location>
        <topology evidence="2">Multi-pass membrane protein</topology>
    </subcellularLocation>
    <subcellularLocation>
        <location evidence="4">Basolateral cell membrane</location>
        <topology evidence="4">Multi-pass membrane protein</topology>
    </subcellularLocation>
    <subcellularLocation>
        <location evidence="3">Cytoplasm</location>
    </subcellularLocation>
    <subcellularLocation>
        <location evidence="1">Endosome membrane</location>
        <topology evidence="1">Multi-pass membrane protein</topology>
    </subcellularLocation>
</comment>
<keyword evidence="14" id="KW-1015">Disulfide bond</keyword>
<keyword evidence="5" id="KW-0813">Transport</keyword>
<evidence type="ECO:0000256" key="4">
    <source>
        <dbReference type="ARBA" id="ARBA00004554"/>
    </source>
</evidence>
<evidence type="ECO:0000256" key="23">
    <source>
        <dbReference type="SAM" id="Phobius"/>
    </source>
</evidence>
<dbReference type="PANTHER" id="PTHR23507">
    <property type="entry name" value="ZGC:174356"/>
    <property type="match status" value="1"/>
</dbReference>
<evidence type="ECO:0000256" key="16">
    <source>
        <dbReference type="ARBA" id="ARBA00036193"/>
    </source>
</evidence>
<dbReference type="GO" id="GO:0016324">
    <property type="term" value="C:apical plasma membrane"/>
    <property type="evidence" value="ECO:0007669"/>
    <property type="project" value="UniProtKB-SubCell"/>
</dbReference>
<dbReference type="OMA" id="AVAWERC"/>
<feature type="transmembrane region" description="Helical" evidence="23">
    <location>
        <begin position="87"/>
        <end position="105"/>
    </location>
</feature>
<evidence type="ECO:0000256" key="7">
    <source>
        <dbReference type="ARBA" id="ARBA00022490"/>
    </source>
</evidence>
<comment type="similarity">
    <text evidence="18">Belongs to the major facilitator superfamily. SLC46A family.</text>
</comment>
<evidence type="ECO:0000256" key="12">
    <source>
        <dbReference type="ARBA" id="ARBA00022989"/>
    </source>
</evidence>
<evidence type="ECO:0000256" key="10">
    <source>
        <dbReference type="ARBA" id="ARBA00022847"/>
    </source>
</evidence>
<evidence type="ECO:0000256" key="6">
    <source>
        <dbReference type="ARBA" id="ARBA00022475"/>
    </source>
</evidence>
<dbReference type="Proteomes" id="UP000288216">
    <property type="component" value="Unassembled WGS sequence"/>
</dbReference>
<protein>
    <recommendedName>
        <fullName evidence="19">Proton-coupled folate transporter</fullName>
    </recommendedName>
    <alternativeName>
        <fullName evidence="20">Solute carrier family 46 member 1</fullName>
    </alternativeName>
</protein>
<feature type="transmembrane region" description="Helical" evidence="23">
    <location>
        <begin position="142"/>
        <end position="166"/>
    </location>
</feature>
<dbReference type="Pfam" id="PF07690">
    <property type="entry name" value="MFS_1"/>
    <property type="match status" value="1"/>
</dbReference>
<dbReference type="AlphaFoldDB" id="A0A401QBN1"/>
<sequence>MQAAIYLIVMYQKLPVSYFLIGRLLSGLLGDFNTILAGCFSYIADISDKESRTFRVAVLEACLGIAGMFGSVIGGQWSKAQGYVNPFWLVLALNLATVAYAFAFVPESVTQKGPSKLFTTEHYRSVYRLYTRGQEAVCRHRLCLFALSLFVVVTVHFGVKDILILFELSSPLCWQSDLIGYGSAVEHLTYLSSLLGLKAMQVCLQDSWIAEIGLLSNMAGLVTFSVAATSSVMFTGKAVAWERCMFTNGHVATWDNGNAGLL</sequence>
<evidence type="ECO:0000256" key="13">
    <source>
        <dbReference type="ARBA" id="ARBA00023136"/>
    </source>
</evidence>
<evidence type="ECO:0000313" key="25">
    <source>
        <dbReference type="Proteomes" id="UP000288216"/>
    </source>
</evidence>
<evidence type="ECO:0000256" key="14">
    <source>
        <dbReference type="ARBA" id="ARBA00023157"/>
    </source>
</evidence>
<comment type="caution">
    <text evidence="24">The sequence shown here is derived from an EMBL/GenBank/DDBJ whole genome shotgun (WGS) entry which is preliminary data.</text>
</comment>
<evidence type="ECO:0000256" key="8">
    <source>
        <dbReference type="ARBA" id="ARBA00022692"/>
    </source>
</evidence>
<keyword evidence="10" id="KW-0769">Symport</keyword>
<keyword evidence="7" id="KW-0963">Cytoplasm</keyword>
<keyword evidence="12 23" id="KW-1133">Transmembrane helix</keyword>
<feature type="transmembrane region" description="Helical" evidence="23">
    <location>
        <begin position="20"/>
        <end position="44"/>
    </location>
</feature>
<proteinExistence type="inferred from homology"/>
<evidence type="ECO:0000256" key="17">
    <source>
        <dbReference type="ARBA" id="ARBA00036250"/>
    </source>
</evidence>
<keyword evidence="6" id="KW-1003">Cell membrane</keyword>
<evidence type="ECO:0000256" key="19">
    <source>
        <dbReference type="ARBA" id="ARBA00040650"/>
    </source>
</evidence>
<name>A0A401QBN1_SCYTO</name>
<dbReference type="InterPro" id="IPR036259">
    <property type="entry name" value="MFS_trans_sf"/>
</dbReference>
<evidence type="ECO:0000256" key="15">
    <source>
        <dbReference type="ARBA" id="ARBA00023180"/>
    </source>
</evidence>
<evidence type="ECO:0000313" key="24">
    <source>
        <dbReference type="EMBL" id="GCB82766.1"/>
    </source>
</evidence>
<keyword evidence="13 23" id="KW-0472">Membrane</keyword>
<dbReference type="OrthoDB" id="419734at2759"/>
<dbReference type="InterPro" id="IPR011701">
    <property type="entry name" value="MFS"/>
</dbReference>
<keyword evidence="9" id="KW-0967">Endosome</keyword>
<dbReference type="GO" id="GO:0015293">
    <property type="term" value="F:symporter activity"/>
    <property type="evidence" value="ECO:0007669"/>
    <property type="project" value="UniProtKB-KW"/>
</dbReference>